<accession>A0A0D0KNY1</accession>
<organism evidence="11 12">
    <name type="scientific">Pseudomonas fulva</name>
    <dbReference type="NCBI Taxonomy" id="47880"/>
    <lineage>
        <taxon>Bacteria</taxon>
        <taxon>Pseudomonadati</taxon>
        <taxon>Pseudomonadota</taxon>
        <taxon>Gammaproteobacteria</taxon>
        <taxon>Pseudomonadales</taxon>
        <taxon>Pseudomonadaceae</taxon>
        <taxon>Pseudomonas</taxon>
    </lineage>
</organism>
<comment type="caution">
    <text evidence="11">The sequence shown here is derived from an EMBL/GenBank/DDBJ whole genome shotgun (WGS) entry which is preliminary data.</text>
</comment>
<keyword evidence="3" id="KW-0813">Transport</keyword>
<keyword evidence="4 5" id="KW-0175">Coiled coil</keyword>
<evidence type="ECO:0000313" key="11">
    <source>
        <dbReference type="EMBL" id="KIP98643.1"/>
    </source>
</evidence>
<dbReference type="Gene3D" id="1.10.287.470">
    <property type="entry name" value="Helix hairpin bin"/>
    <property type="match status" value="1"/>
</dbReference>
<dbReference type="AlphaFoldDB" id="A0A0D0KNY1"/>
<dbReference type="GO" id="GO:1990281">
    <property type="term" value="C:efflux pump complex"/>
    <property type="evidence" value="ECO:0007669"/>
    <property type="project" value="TreeGrafter"/>
</dbReference>
<dbReference type="PANTHER" id="PTHR30469:SF15">
    <property type="entry name" value="HLYD FAMILY OF SECRETION PROTEINS"/>
    <property type="match status" value="1"/>
</dbReference>
<evidence type="ECO:0000256" key="6">
    <source>
        <dbReference type="SAM" id="SignalP"/>
    </source>
</evidence>
<dbReference type="Pfam" id="PF25954">
    <property type="entry name" value="Beta-barrel_RND_2"/>
    <property type="match status" value="1"/>
</dbReference>
<dbReference type="Gene3D" id="2.40.50.100">
    <property type="match status" value="1"/>
</dbReference>
<evidence type="ECO:0000259" key="7">
    <source>
        <dbReference type="Pfam" id="PF25876"/>
    </source>
</evidence>
<reference evidence="11 12" key="1">
    <citation type="submission" date="2014-12" db="EMBL/GenBank/DDBJ databases">
        <title>16Stimator: statistical estimation of ribosomal gene copy numbers from draft genome assemblies.</title>
        <authorList>
            <person name="Perisin M.A."/>
            <person name="Vetter M."/>
            <person name="Gilbert J.A."/>
            <person name="Bergelson J."/>
        </authorList>
    </citation>
    <scope>NUCLEOTIDE SEQUENCE [LARGE SCALE GENOMIC DNA]</scope>
    <source>
        <strain evidence="11 12">MEJ086</strain>
    </source>
</reference>
<dbReference type="InterPro" id="IPR006143">
    <property type="entry name" value="RND_pump_MFP"/>
</dbReference>
<dbReference type="Pfam" id="PF25917">
    <property type="entry name" value="BSH_RND"/>
    <property type="match status" value="1"/>
</dbReference>
<feature type="domain" description="Multidrug resistance protein MdtA-like barrel-sandwich hybrid" evidence="8">
    <location>
        <begin position="64"/>
        <end position="196"/>
    </location>
</feature>
<evidence type="ECO:0000259" key="10">
    <source>
        <dbReference type="Pfam" id="PF25967"/>
    </source>
</evidence>
<dbReference type="Gene3D" id="2.40.30.170">
    <property type="match status" value="1"/>
</dbReference>
<evidence type="ECO:0000256" key="3">
    <source>
        <dbReference type="ARBA" id="ARBA00022448"/>
    </source>
</evidence>
<feature type="coiled-coil region" evidence="5">
    <location>
        <begin position="98"/>
        <end position="163"/>
    </location>
</feature>
<feature type="signal peptide" evidence="6">
    <location>
        <begin position="1"/>
        <end position="26"/>
    </location>
</feature>
<keyword evidence="6" id="KW-0732">Signal</keyword>
<dbReference type="RefSeq" id="WP_042554966.1">
    <property type="nucleotide sequence ID" value="NZ_JXQW01000041.1"/>
</dbReference>
<dbReference type="PANTHER" id="PTHR30469">
    <property type="entry name" value="MULTIDRUG RESISTANCE PROTEIN MDTA"/>
    <property type="match status" value="1"/>
</dbReference>
<dbReference type="InterPro" id="IPR058792">
    <property type="entry name" value="Beta-barrel_RND_2"/>
</dbReference>
<dbReference type="GO" id="GO:0015562">
    <property type="term" value="F:efflux transmembrane transporter activity"/>
    <property type="evidence" value="ECO:0007669"/>
    <property type="project" value="TreeGrafter"/>
</dbReference>
<feature type="domain" description="Multidrug resistance protein MdtA-like C-terminal permuted SH3" evidence="10">
    <location>
        <begin position="285"/>
        <end position="343"/>
    </location>
</feature>
<dbReference type="InterPro" id="IPR058627">
    <property type="entry name" value="MdtA-like_C"/>
</dbReference>
<sequence>MFRHALSRVVPICLVLSLVACSNAEAPQPGIRPAMVAQPQLATELVDSYPGEIRARLEPELAFRIGGKVTRRLVEVGQRVDKDAALAELDPQDVRLQLDASRAQLQSAESNLQLARAERDRYRTLQQRGMISKSQSDNAENTFRAAEARLRQVRAELNVADNQAGYAVLKTPQSGVILQRSAEVGQVVSAGQTVFVLAADGEREVLIDLPEQVIGSLSIGQEVAVELWSQPGERLAGRIRELSPAADPRSRTYAARIALQQRDAQVELGQSARVFIARNGDVPLAVPLSALTAEKDQPYVWVVDPQTSTLKRTAVRVGPYGEKLVPVLDGLKASDWVVVAGVQVLLDGQRIRPVDRDNRAVDLAAKE</sequence>
<dbReference type="Pfam" id="PF25967">
    <property type="entry name" value="RND-MFP_C"/>
    <property type="match status" value="1"/>
</dbReference>
<evidence type="ECO:0000259" key="9">
    <source>
        <dbReference type="Pfam" id="PF25954"/>
    </source>
</evidence>
<dbReference type="InterPro" id="IPR058625">
    <property type="entry name" value="MdtA-like_BSH"/>
</dbReference>
<comment type="subcellular location">
    <subcellularLocation>
        <location evidence="1">Cell envelope</location>
    </subcellularLocation>
</comment>
<protein>
    <submittedName>
        <fullName evidence="11">RND transporter</fullName>
    </submittedName>
</protein>
<dbReference type="Proteomes" id="UP000032068">
    <property type="component" value="Unassembled WGS sequence"/>
</dbReference>
<feature type="chain" id="PRO_5002232082" evidence="6">
    <location>
        <begin position="27"/>
        <end position="367"/>
    </location>
</feature>
<gene>
    <name evidence="11" type="ORF">RU08_16730</name>
</gene>
<dbReference type="InterPro" id="IPR058624">
    <property type="entry name" value="MdtA-like_HH"/>
</dbReference>
<evidence type="ECO:0000256" key="4">
    <source>
        <dbReference type="ARBA" id="ARBA00023054"/>
    </source>
</evidence>
<dbReference type="SUPFAM" id="SSF111369">
    <property type="entry name" value="HlyD-like secretion proteins"/>
    <property type="match status" value="1"/>
</dbReference>
<name>A0A0D0KNY1_9PSED</name>
<evidence type="ECO:0000256" key="2">
    <source>
        <dbReference type="ARBA" id="ARBA00009477"/>
    </source>
</evidence>
<evidence type="ECO:0000259" key="8">
    <source>
        <dbReference type="Pfam" id="PF25917"/>
    </source>
</evidence>
<dbReference type="OrthoDB" id="9806939at2"/>
<comment type="similarity">
    <text evidence="2">Belongs to the membrane fusion protein (MFP) (TC 8.A.1) family.</text>
</comment>
<feature type="domain" description="Multidrug resistance protein MdtA-like alpha-helical hairpin" evidence="7">
    <location>
        <begin position="98"/>
        <end position="163"/>
    </location>
</feature>
<evidence type="ECO:0000256" key="5">
    <source>
        <dbReference type="SAM" id="Coils"/>
    </source>
</evidence>
<dbReference type="PROSITE" id="PS51257">
    <property type="entry name" value="PROKAR_LIPOPROTEIN"/>
    <property type="match status" value="1"/>
</dbReference>
<dbReference type="NCBIfam" id="TIGR01730">
    <property type="entry name" value="RND_mfp"/>
    <property type="match status" value="1"/>
</dbReference>
<proteinExistence type="inferred from homology"/>
<feature type="domain" description="CusB-like beta-barrel" evidence="9">
    <location>
        <begin position="207"/>
        <end position="277"/>
    </location>
</feature>
<dbReference type="Gene3D" id="2.40.420.20">
    <property type="match status" value="1"/>
</dbReference>
<dbReference type="EMBL" id="JXQW01000041">
    <property type="protein sequence ID" value="KIP98643.1"/>
    <property type="molecule type" value="Genomic_DNA"/>
</dbReference>
<dbReference type="Pfam" id="PF25876">
    <property type="entry name" value="HH_MFP_RND"/>
    <property type="match status" value="1"/>
</dbReference>
<evidence type="ECO:0000256" key="1">
    <source>
        <dbReference type="ARBA" id="ARBA00004196"/>
    </source>
</evidence>
<evidence type="ECO:0000313" key="12">
    <source>
        <dbReference type="Proteomes" id="UP000032068"/>
    </source>
</evidence>